<dbReference type="Pfam" id="PF00909">
    <property type="entry name" value="Ammonium_transp"/>
    <property type="match status" value="1"/>
</dbReference>
<dbReference type="InterPro" id="IPR024041">
    <property type="entry name" value="NH4_transpt_AmtB-like_dom"/>
</dbReference>
<feature type="domain" description="Ammonium transporter AmtB-like" evidence="6">
    <location>
        <begin position="1"/>
        <end position="35"/>
    </location>
</feature>
<dbReference type="Gene3D" id="1.10.3430.10">
    <property type="entry name" value="Ammonium transporter AmtB like domains"/>
    <property type="match status" value="1"/>
</dbReference>
<dbReference type="AlphaFoldDB" id="A0A1S1WYC3"/>
<protein>
    <recommendedName>
        <fullName evidence="6">Ammonium transporter AmtB-like domain-containing protein</fullName>
    </recommendedName>
</protein>
<dbReference type="InterPro" id="IPR029020">
    <property type="entry name" value="Ammonium/urea_transptr"/>
</dbReference>
<organism evidence="7 8">
    <name type="scientific">Chromobacterium sphagni</name>
    <dbReference type="NCBI Taxonomy" id="1903179"/>
    <lineage>
        <taxon>Bacteria</taxon>
        <taxon>Pseudomonadati</taxon>
        <taxon>Pseudomonadota</taxon>
        <taxon>Betaproteobacteria</taxon>
        <taxon>Neisseriales</taxon>
        <taxon>Chromobacteriaceae</taxon>
        <taxon>Chromobacterium</taxon>
    </lineage>
</organism>
<evidence type="ECO:0000313" key="8">
    <source>
        <dbReference type="Proteomes" id="UP000180088"/>
    </source>
</evidence>
<proteinExistence type="predicted"/>
<accession>A0A1S1WYC3</accession>
<sequence length="122" mass="13299">MIAAVLCCYAVQLKNRLAWDDALDVWGVHGVGGLLMGNPDFLWTQAAAAVVSGVWAFAFTYGMLWLNRRRHPGQGGRRHPAGSVWITRCTASRPISDTGGGIRRAPKPRRACGFLPGAEPRR</sequence>
<dbReference type="GO" id="GO:0008519">
    <property type="term" value="F:ammonium channel activity"/>
    <property type="evidence" value="ECO:0007669"/>
    <property type="project" value="InterPro"/>
</dbReference>
<name>A0A1S1WYC3_9NEIS</name>
<gene>
    <name evidence="7" type="ORF">BI347_00390</name>
</gene>
<feature type="transmembrane region" description="Helical" evidence="5">
    <location>
        <begin position="42"/>
        <end position="66"/>
    </location>
</feature>
<dbReference type="EMBL" id="MKCS01000001">
    <property type="protein sequence ID" value="OHX12120.1"/>
    <property type="molecule type" value="Genomic_DNA"/>
</dbReference>
<dbReference type="Proteomes" id="UP000180088">
    <property type="component" value="Unassembled WGS sequence"/>
</dbReference>
<evidence type="ECO:0000259" key="6">
    <source>
        <dbReference type="Pfam" id="PF00909"/>
    </source>
</evidence>
<dbReference type="STRING" id="1903179.BI347_00390"/>
<evidence type="ECO:0000256" key="2">
    <source>
        <dbReference type="ARBA" id="ARBA00022692"/>
    </source>
</evidence>
<reference evidence="7 8" key="1">
    <citation type="submission" date="2016-09" db="EMBL/GenBank/DDBJ databases">
        <title>Chromobacterium muskegensis sp. nov., an insecticidal bacterium isolated from Sphagnum bogs.</title>
        <authorList>
            <person name="Sparks M.E."/>
            <person name="Blackburn M.B."/>
            <person name="Gundersen-Rindal D.E."/>
            <person name="Mitchell A."/>
            <person name="Farrar R."/>
            <person name="Kuhar D."/>
        </authorList>
    </citation>
    <scope>NUCLEOTIDE SEQUENCE [LARGE SCALE GENOMIC DNA]</scope>
    <source>
        <strain evidence="7 8">37-2</strain>
    </source>
</reference>
<evidence type="ECO:0000256" key="1">
    <source>
        <dbReference type="ARBA" id="ARBA00004141"/>
    </source>
</evidence>
<evidence type="ECO:0000256" key="3">
    <source>
        <dbReference type="ARBA" id="ARBA00022989"/>
    </source>
</evidence>
<dbReference type="GO" id="GO:0016020">
    <property type="term" value="C:membrane"/>
    <property type="evidence" value="ECO:0007669"/>
    <property type="project" value="UniProtKB-SubCell"/>
</dbReference>
<keyword evidence="4 5" id="KW-0472">Membrane</keyword>
<keyword evidence="2 5" id="KW-0812">Transmembrane</keyword>
<dbReference type="SUPFAM" id="SSF111352">
    <property type="entry name" value="Ammonium transporter"/>
    <property type="match status" value="1"/>
</dbReference>
<keyword evidence="3 5" id="KW-1133">Transmembrane helix</keyword>
<evidence type="ECO:0000313" key="7">
    <source>
        <dbReference type="EMBL" id="OHX12120.1"/>
    </source>
</evidence>
<comment type="subcellular location">
    <subcellularLocation>
        <location evidence="1">Membrane</location>
        <topology evidence="1">Multi-pass membrane protein</topology>
    </subcellularLocation>
</comment>
<evidence type="ECO:0000256" key="4">
    <source>
        <dbReference type="ARBA" id="ARBA00023136"/>
    </source>
</evidence>
<comment type="caution">
    <text evidence="7">The sequence shown here is derived from an EMBL/GenBank/DDBJ whole genome shotgun (WGS) entry which is preliminary data.</text>
</comment>
<evidence type="ECO:0000256" key="5">
    <source>
        <dbReference type="SAM" id="Phobius"/>
    </source>
</evidence>